<dbReference type="EMBL" id="JAGFMF010011578">
    <property type="protein sequence ID" value="KAG8520162.1"/>
    <property type="molecule type" value="Genomic_DNA"/>
</dbReference>
<reference evidence="1" key="1">
    <citation type="journal article" date="2021" name="Evol. Appl.">
        <title>The genome of the Pyrenean desman and the effects of bottlenecks and inbreeding on the genomic landscape of an endangered species.</title>
        <authorList>
            <person name="Escoda L."/>
            <person name="Castresana J."/>
        </authorList>
    </citation>
    <scope>NUCLEOTIDE SEQUENCE</scope>
    <source>
        <strain evidence="1">IBE-C5619</strain>
    </source>
</reference>
<organism evidence="1 2">
    <name type="scientific">Galemys pyrenaicus</name>
    <name type="common">Iberian desman</name>
    <name type="synonym">Pyrenean desman</name>
    <dbReference type="NCBI Taxonomy" id="202257"/>
    <lineage>
        <taxon>Eukaryota</taxon>
        <taxon>Metazoa</taxon>
        <taxon>Chordata</taxon>
        <taxon>Craniata</taxon>
        <taxon>Vertebrata</taxon>
        <taxon>Euteleostomi</taxon>
        <taxon>Mammalia</taxon>
        <taxon>Eutheria</taxon>
        <taxon>Laurasiatheria</taxon>
        <taxon>Eulipotyphla</taxon>
        <taxon>Talpidae</taxon>
        <taxon>Galemys</taxon>
    </lineage>
</organism>
<proteinExistence type="predicted"/>
<keyword evidence="1" id="KW-0689">Ribosomal protein</keyword>
<comment type="caution">
    <text evidence="1">The sequence shown here is derived from an EMBL/GenBank/DDBJ whole genome shotgun (WGS) entry which is preliminary data.</text>
</comment>
<evidence type="ECO:0000313" key="2">
    <source>
        <dbReference type="Proteomes" id="UP000700334"/>
    </source>
</evidence>
<gene>
    <name evidence="1" type="ORF">J0S82_019976</name>
</gene>
<keyword evidence="1" id="KW-0687">Ribonucleoprotein</keyword>
<dbReference type="AlphaFoldDB" id="A0A8J6DSD9"/>
<dbReference type="OrthoDB" id="10248551at2759"/>
<feature type="non-terminal residue" evidence="1">
    <location>
        <position position="1"/>
    </location>
</feature>
<accession>A0A8J6DSD9</accession>
<dbReference type="Proteomes" id="UP000700334">
    <property type="component" value="Unassembled WGS sequence"/>
</dbReference>
<evidence type="ECO:0000313" key="1">
    <source>
        <dbReference type="EMBL" id="KAG8520162.1"/>
    </source>
</evidence>
<sequence>MAFKYTQKTPAEPELAIHRITITLTSRNVQSLEKMRIHKRLVDLHNPSEICCNRVLPSAWSQELRSSSQSQRLKSTFLR</sequence>
<name>A0A8J6DSD9_GALPY</name>
<keyword evidence="2" id="KW-1185">Reference proteome</keyword>
<protein>
    <submittedName>
        <fullName evidence="1">40S ribosomal protein S20</fullName>
    </submittedName>
</protein>
<dbReference type="GO" id="GO:0005840">
    <property type="term" value="C:ribosome"/>
    <property type="evidence" value="ECO:0007669"/>
    <property type="project" value="UniProtKB-KW"/>
</dbReference>